<sequence length="105" mass="11133">MSAADAIVVDNNPDFIVFPPGFKCSSNNVHATRFPITGTEAGVLDPAQRFMQVQALGQNRYLRDLNIGVSALYLLAAPSTPDEVREADASGDAELLASVESSLPV</sequence>
<dbReference type="RefSeq" id="WP_175492699.1">
    <property type="nucleotide sequence ID" value="NZ_FOSN01000030.1"/>
</dbReference>
<protein>
    <submittedName>
        <fullName evidence="1">Uncharacterized protein</fullName>
    </submittedName>
</protein>
<dbReference type="STRING" id="1612308.SAMN05444581_1307"/>
<accession>A0A1I4CZC3</accession>
<keyword evidence="2" id="KW-1185">Reference proteome</keyword>
<dbReference type="EMBL" id="FOSN01000030">
    <property type="protein sequence ID" value="SFK85201.1"/>
    <property type="molecule type" value="Genomic_DNA"/>
</dbReference>
<evidence type="ECO:0000313" key="1">
    <source>
        <dbReference type="EMBL" id="SFK85201.1"/>
    </source>
</evidence>
<name>A0A1I4CZC3_9HYPH</name>
<gene>
    <name evidence="1" type="ORF">SAMN05444581_1307</name>
</gene>
<dbReference type="Proteomes" id="UP000198755">
    <property type="component" value="Unassembled WGS sequence"/>
</dbReference>
<organism evidence="1 2">
    <name type="scientific">Methylocapsa palsarum</name>
    <dbReference type="NCBI Taxonomy" id="1612308"/>
    <lineage>
        <taxon>Bacteria</taxon>
        <taxon>Pseudomonadati</taxon>
        <taxon>Pseudomonadota</taxon>
        <taxon>Alphaproteobacteria</taxon>
        <taxon>Hyphomicrobiales</taxon>
        <taxon>Beijerinckiaceae</taxon>
        <taxon>Methylocapsa</taxon>
    </lineage>
</organism>
<proteinExistence type="predicted"/>
<dbReference type="AlphaFoldDB" id="A0A1I4CZC3"/>
<evidence type="ECO:0000313" key="2">
    <source>
        <dbReference type="Proteomes" id="UP000198755"/>
    </source>
</evidence>
<reference evidence="1 2" key="1">
    <citation type="submission" date="2016-10" db="EMBL/GenBank/DDBJ databases">
        <authorList>
            <person name="de Groot N.N."/>
        </authorList>
    </citation>
    <scope>NUCLEOTIDE SEQUENCE [LARGE SCALE GENOMIC DNA]</scope>
    <source>
        <strain evidence="1 2">NE2</strain>
    </source>
</reference>